<feature type="domain" description="Major facilitator superfamily (MFS) profile" evidence="7">
    <location>
        <begin position="45"/>
        <end position="459"/>
    </location>
</feature>
<dbReference type="EMBL" id="JBBJBU010000010">
    <property type="protein sequence ID" value="KAK7203713.1"/>
    <property type="molecule type" value="Genomic_DNA"/>
</dbReference>
<feature type="transmembrane region" description="Helical" evidence="6">
    <location>
        <begin position="402"/>
        <end position="423"/>
    </location>
</feature>
<dbReference type="PROSITE" id="PS50850">
    <property type="entry name" value="MFS"/>
    <property type="match status" value="1"/>
</dbReference>
<dbReference type="GeneID" id="90040477"/>
<dbReference type="Proteomes" id="UP001498771">
    <property type="component" value="Unassembled WGS sequence"/>
</dbReference>
<evidence type="ECO:0000313" key="8">
    <source>
        <dbReference type="EMBL" id="KAK7203713.1"/>
    </source>
</evidence>
<proteinExistence type="predicted"/>
<feature type="transmembrane region" description="Helical" evidence="6">
    <location>
        <begin position="345"/>
        <end position="363"/>
    </location>
</feature>
<feature type="transmembrane region" description="Helical" evidence="6">
    <location>
        <begin position="87"/>
        <end position="104"/>
    </location>
</feature>
<comment type="caution">
    <text evidence="8">The sequence shown here is derived from an EMBL/GenBank/DDBJ whole genome shotgun (WGS) entry which is preliminary data.</text>
</comment>
<accession>A0ABR1F3L8</accession>
<feature type="transmembrane region" description="Helical" evidence="6">
    <location>
        <begin position="369"/>
        <end position="390"/>
    </location>
</feature>
<feature type="transmembrane region" description="Helical" evidence="6">
    <location>
        <begin position="111"/>
        <end position="130"/>
    </location>
</feature>
<organism evidence="8 9">
    <name type="scientific">Myxozyma melibiosi</name>
    <dbReference type="NCBI Taxonomy" id="54550"/>
    <lineage>
        <taxon>Eukaryota</taxon>
        <taxon>Fungi</taxon>
        <taxon>Dikarya</taxon>
        <taxon>Ascomycota</taxon>
        <taxon>Saccharomycotina</taxon>
        <taxon>Lipomycetes</taxon>
        <taxon>Lipomycetales</taxon>
        <taxon>Lipomycetaceae</taxon>
        <taxon>Myxozyma</taxon>
    </lineage>
</organism>
<dbReference type="PANTHER" id="PTHR43791:SF39">
    <property type="entry name" value="TRANSPORTER LIZ1_SEO1, PUTATIVE (AFU_ORTHOLOGUE AFUA_3G00980)-RELATED"/>
    <property type="match status" value="1"/>
</dbReference>
<keyword evidence="5 6" id="KW-0472">Membrane</keyword>
<feature type="transmembrane region" description="Helical" evidence="6">
    <location>
        <begin position="274"/>
        <end position="291"/>
    </location>
</feature>
<reference evidence="8 9" key="1">
    <citation type="submission" date="2024-03" db="EMBL/GenBank/DDBJ databases">
        <title>Genome-scale model development and genomic sequencing of the oleaginous clade Lipomyces.</title>
        <authorList>
            <consortium name="Lawrence Berkeley National Laboratory"/>
            <person name="Czajka J.J."/>
            <person name="Han Y."/>
            <person name="Kim J."/>
            <person name="Mondo S.J."/>
            <person name="Hofstad B.A."/>
            <person name="Robles A."/>
            <person name="Haridas S."/>
            <person name="Riley R."/>
            <person name="LaButti K."/>
            <person name="Pangilinan J."/>
            <person name="Andreopoulos W."/>
            <person name="Lipzen A."/>
            <person name="Yan J."/>
            <person name="Wang M."/>
            <person name="Ng V."/>
            <person name="Grigoriev I.V."/>
            <person name="Spatafora J.W."/>
            <person name="Magnuson J.K."/>
            <person name="Baker S.E."/>
            <person name="Pomraning K.R."/>
        </authorList>
    </citation>
    <scope>NUCLEOTIDE SEQUENCE [LARGE SCALE GENOMIC DNA]</scope>
    <source>
        <strain evidence="8 9">Phaff 52-87</strain>
    </source>
</reference>
<gene>
    <name evidence="8" type="ORF">BZA70DRAFT_311900</name>
</gene>
<comment type="subcellular location">
    <subcellularLocation>
        <location evidence="1">Membrane</location>
        <topology evidence="1">Multi-pass membrane protein</topology>
    </subcellularLocation>
</comment>
<feature type="transmembrane region" description="Helical" evidence="6">
    <location>
        <begin position="37"/>
        <end position="55"/>
    </location>
</feature>
<dbReference type="PANTHER" id="PTHR43791">
    <property type="entry name" value="PERMEASE-RELATED"/>
    <property type="match status" value="1"/>
</dbReference>
<dbReference type="Pfam" id="PF07690">
    <property type="entry name" value="MFS_1"/>
    <property type="match status" value="1"/>
</dbReference>
<dbReference type="RefSeq" id="XP_064766746.1">
    <property type="nucleotide sequence ID" value="XM_064914965.1"/>
</dbReference>
<evidence type="ECO:0000259" key="7">
    <source>
        <dbReference type="PROSITE" id="PS50850"/>
    </source>
</evidence>
<keyword evidence="4 6" id="KW-1133">Transmembrane helix</keyword>
<dbReference type="InterPro" id="IPR011701">
    <property type="entry name" value="MFS"/>
</dbReference>
<evidence type="ECO:0000256" key="3">
    <source>
        <dbReference type="ARBA" id="ARBA00022692"/>
    </source>
</evidence>
<evidence type="ECO:0000256" key="5">
    <source>
        <dbReference type="ARBA" id="ARBA00023136"/>
    </source>
</evidence>
<feature type="transmembrane region" description="Helical" evidence="6">
    <location>
        <begin position="435"/>
        <end position="455"/>
    </location>
</feature>
<feature type="transmembrane region" description="Helical" evidence="6">
    <location>
        <begin position="173"/>
        <end position="193"/>
    </location>
</feature>
<feature type="transmembrane region" description="Helical" evidence="6">
    <location>
        <begin position="205"/>
        <end position="227"/>
    </location>
</feature>
<keyword evidence="3 6" id="KW-0812">Transmembrane</keyword>
<sequence length="528" mass="59620">MTSVYEQKTYWYSKAAHKFAEKIDWYPKEMSMEERALVFKIDWLVLSFSCLAYFTKNLDVSALTNAYISGMDVDLKLTGDRFNYATSMYYVGYCLFQIPSNIVLTKLPAQYYLPAAEVAWGLFTLGTAFIKNYKQLYVMRFFVGLTATACWVGNAHIVNSWYTRQELGKRNAIYQNVWPLGAMFAGYLQSAAYSNLSGHGGLEGWRWLFIICAIITIPCAIVGVLFCPNVPDRCTSRWLSEREKKLAVDRLLRDGFAKTRGVDRSLFMRIFGNWRIYVLFVVGNLYWMTPYPSSTPFALWLDSQPKYSKPMVNNLSTITYAAQIVSNLACGWYSDYRQNRWETMGYGGVLILISNVILLVWKVSDGAKFFAFIALGVANGPTNLIIPWLAEFMSHDLEARSTSIAIVNVGWVVINLVVPLVAFPTSKAPRYLGGYIFMVIMSVVELILLPLPMYLHRRELKKGIDYSKQVIDEFGAAGLEEKTDGASADGVSVVDGVSVSELEPPVYSSKEEEVNEKKEKVEVSVASV</sequence>
<evidence type="ECO:0000256" key="6">
    <source>
        <dbReference type="SAM" id="Phobius"/>
    </source>
</evidence>
<dbReference type="Gene3D" id="1.20.1250.20">
    <property type="entry name" value="MFS general substrate transporter like domains"/>
    <property type="match status" value="2"/>
</dbReference>
<dbReference type="InterPro" id="IPR020846">
    <property type="entry name" value="MFS_dom"/>
</dbReference>
<evidence type="ECO:0000256" key="2">
    <source>
        <dbReference type="ARBA" id="ARBA00022448"/>
    </source>
</evidence>
<evidence type="ECO:0000313" key="9">
    <source>
        <dbReference type="Proteomes" id="UP001498771"/>
    </source>
</evidence>
<evidence type="ECO:0000256" key="1">
    <source>
        <dbReference type="ARBA" id="ARBA00004141"/>
    </source>
</evidence>
<name>A0ABR1F3L8_9ASCO</name>
<dbReference type="SUPFAM" id="SSF103473">
    <property type="entry name" value="MFS general substrate transporter"/>
    <property type="match status" value="1"/>
</dbReference>
<feature type="transmembrane region" description="Helical" evidence="6">
    <location>
        <begin position="136"/>
        <end position="161"/>
    </location>
</feature>
<keyword evidence="9" id="KW-1185">Reference proteome</keyword>
<evidence type="ECO:0000256" key="4">
    <source>
        <dbReference type="ARBA" id="ARBA00022989"/>
    </source>
</evidence>
<protein>
    <submittedName>
        <fullName evidence="8">Pantothenate transporter</fullName>
    </submittedName>
</protein>
<dbReference type="InterPro" id="IPR036259">
    <property type="entry name" value="MFS_trans_sf"/>
</dbReference>
<keyword evidence="2" id="KW-0813">Transport</keyword>